<protein>
    <submittedName>
        <fullName evidence="1">Uncharacterized protein</fullName>
    </submittedName>
</protein>
<evidence type="ECO:0000313" key="1">
    <source>
        <dbReference type="EMBL" id="GFT02300.1"/>
    </source>
</evidence>
<dbReference type="EMBL" id="BMAW01102020">
    <property type="protein sequence ID" value="GFT02300.1"/>
    <property type="molecule type" value="Genomic_DNA"/>
</dbReference>
<keyword evidence="2" id="KW-1185">Reference proteome</keyword>
<dbReference type="AlphaFoldDB" id="A0A8X6N9D6"/>
<organism evidence="1 2">
    <name type="scientific">Nephila pilipes</name>
    <name type="common">Giant wood spider</name>
    <name type="synonym">Nephila maculata</name>
    <dbReference type="NCBI Taxonomy" id="299642"/>
    <lineage>
        <taxon>Eukaryota</taxon>
        <taxon>Metazoa</taxon>
        <taxon>Ecdysozoa</taxon>
        <taxon>Arthropoda</taxon>
        <taxon>Chelicerata</taxon>
        <taxon>Arachnida</taxon>
        <taxon>Araneae</taxon>
        <taxon>Araneomorphae</taxon>
        <taxon>Entelegynae</taxon>
        <taxon>Araneoidea</taxon>
        <taxon>Nephilidae</taxon>
        <taxon>Nephila</taxon>
    </lineage>
</organism>
<gene>
    <name evidence="1" type="ORF">NPIL_111381</name>
</gene>
<proteinExistence type="predicted"/>
<reference evidence="1" key="1">
    <citation type="submission" date="2020-08" db="EMBL/GenBank/DDBJ databases">
        <title>Multicomponent nature underlies the extraordinary mechanical properties of spider dragline silk.</title>
        <authorList>
            <person name="Kono N."/>
            <person name="Nakamura H."/>
            <person name="Mori M."/>
            <person name="Yoshida Y."/>
            <person name="Ohtoshi R."/>
            <person name="Malay A.D."/>
            <person name="Moran D.A.P."/>
            <person name="Tomita M."/>
            <person name="Numata K."/>
            <person name="Arakawa K."/>
        </authorList>
    </citation>
    <scope>NUCLEOTIDE SEQUENCE</scope>
</reference>
<accession>A0A8X6N9D6</accession>
<name>A0A8X6N9D6_NEPPI</name>
<dbReference type="Proteomes" id="UP000887013">
    <property type="component" value="Unassembled WGS sequence"/>
</dbReference>
<sequence length="141" mass="16550">MSTEDGERSGRPKERYLQNIAKKEVLLLHKEEMVIWEERIILETAAHVNNFRATSTRKTISKEEFQKECMKLTNKLLNKALPEHYDNVLSFLRNAVNSPHLFHQANQEAIPKNLNMEPPNKKIDSKISFNEKDFPKNLDYI</sequence>
<evidence type="ECO:0000313" key="2">
    <source>
        <dbReference type="Proteomes" id="UP000887013"/>
    </source>
</evidence>
<comment type="caution">
    <text evidence="1">The sequence shown here is derived from an EMBL/GenBank/DDBJ whole genome shotgun (WGS) entry which is preliminary data.</text>
</comment>